<gene>
    <name evidence="3" type="primary">LOC104909650</name>
</gene>
<protein>
    <recommendedName>
        <fullName evidence="2">Kinesin-like protein KIF6/9 C-terminal domain-containing protein</fullName>
    </recommendedName>
</protein>
<evidence type="ECO:0000259" key="2">
    <source>
        <dbReference type="Pfam" id="PF23735"/>
    </source>
</evidence>
<dbReference type="Proteomes" id="UP000001645">
    <property type="component" value="Chromosome 2"/>
</dbReference>
<reference evidence="3" key="2">
    <citation type="submission" date="2025-08" db="UniProtKB">
        <authorList>
            <consortium name="Ensembl"/>
        </authorList>
    </citation>
    <scope>IDENTIFICATION</scope>
</reference>
<evidence type="ECO:0000313" key="4">
    <source>
        <dbReference type="Proteomes" id="UP000001645"/>
    </source>
</evidence>
<keyword evidence="4" id="KW-1185">Reference proteome</keyword>
<dbReference type="AlphaFoldDB" id="A0A803XVT0"/>
<dbReference type="Pfam" id="PF23735">
    <property type="entry name" value="KIF9"/>
    <property type="match status" value="1"/>
</dbReference>
<feature type="domain" description="Kinesin-like protein KIF6/9 C-terminal" evidence="2">
    <location>
        <begin position="21"/>
        <end position="111"/>
    </location>
</feature>
<dbReference type="InParanoid" id="A0A803XVT0"/>
<dbReference type="GeneTree" id="ENSGT00930000151269"/>
<feature type="compositionally biased region" description="Low complexity" evidence="1">
    <location>
        <begin position="167"/>
        <end position="182"/>
    </location>
</feature>
<sequence length="213" mass="24289">MTSLFFLYFKTNYLHFVSFADHLKGEVTQRHIQRAVLAVSDPSEVLDALDPVEEKLRTQIEEEKKSYKTMFNRLKGLKVEIEHLQLLMEKAKMKLQRDFEVWWTEEGTNLQTQQEKTELVSSPNTTTIYPQFIKSSHPSANSFSETTRANSNEDPSGKNNSIVFSNPTTKIRTSPISSTSIPLTGDSQTDADILAFIKARQNILQKKGKSSKK</sequence>
<organism evidence="3 4">
    <name type="scientific">Meleagris gallopavo</name>
    <name type="common">Wild turkey</name>
    <dbReference type="NCBI Taxonomy" id="9103"/>
    <lineage>
        <taxon>Eukaryota</taxon>
        <taxon>Metazoa</taxon>
        <taxon>Chordata</taxon>
        <taxon>Craniata</taxon>
        <taxon>Vertebrata</taxon>
        <taxon>Euteleostomi</taxon>
        <taxon>Archelosauria</taxon>
        <taxon>Archosauria</taxon>
        <taxon>Dinosauria</taxon>
        <taxon>Saurischia</taxon>
        <taxon>Theropoda</taxon>
        <taxon>Coelurosauria</taxon>
        <taxon>Aves</taxon>
        <taxon>Neognathae</taxon>
        <taxon>Galloanserae</taxon>
        <taxon>Galliformes</taxon>
        <taxon>Phasianidae</taxon>
        <taxon>Meleagridinae</taxon>
        <taxon>Meleagris</taxon>
    </lineage>
</organism>
<accession>A0A803XVT0</accession>
<reference evidence="3" key="3">
    <citation type="submission" date="2025-09" db="UniProtKB">
        <authorList>
            <consortium name="Ensembl"/>
        </authorList>
    </citation>
    <scope>IDENTIFICATION</scope>
</reference>
<evidence type="ECO:0000256" key="1">
    <source>
        <dbReference type="SAM" id="MobiDB-lite"/>
    </source>
</evidence>
<proteinExistence type="predicted"/>
<dbReference type="Ensembl" id="ENSMGAT00000030617.1">
    <property type="protein sequence ID" value="ENSMGAP00000023626.1"/>
    <property type="gene ID" value="ENSMGAG00000018722.1"/>
</dbReference>
<evidence type="ECO:0000313" key="3">
    <source>
        <dbReference type="Ensembl" id="ENSMGAP00000023626.1"/>
    </source>
</evidence>
<feature type="compositionally biased region" description="Polar residues" evidence="1">
    <location>
        <begin position="134"/>
        <end position="166"/>
    </location>
</feature>
<name>A0A803XVT0_MELGA</name>
<reference evidence="3 4" key="1">
    <citation type="journal article" date="2010" name="PLoS Biol.">
        <title>Multi-platform next-generation sequencing of the domestic turkey (Meleagris gallopavo): genome assembly and analysis.</title>
        <authorList>
            <person name="Dalloul R.A."/>
            <person name="Long J.A."/>
            <person name="Zimin A.V."/>
            <person name="Aslam L."/>
            <person name="Beal K."/>
            <person name="Blomberg L.A."/>
            <person name="Bouffard P."/>
            <person name="Burt D.W."/>
            <person name="Crasta O."/>
            <person name="Crooijmans R.P."/>
            <person name="Cooper K."/>
            <person name="Coulombe R.A."/>
            <person name="De S."/>
            <person name="Delany M.E."/>
            <person name="Dodgson J.B."/>
            <person name="Dong J.J."/>
            <person name="Evans C."/>
            <person name="Frederickson K.M."/>
            <person name="Flicek P."/>
            <person name="Florea L."/>
            <person name="Folkerts O."/>
            <person name="Groenen M.A."/>
            <person name="Harkins T.T."/>
            <person name="Herrero J."/>
            <person name="Hoffmann S."/>
            <person name="Megens H.J."/>
            <person name="Jiang A."/>
            <person name="de Jong P."/>
            <person name="Kaiser P."/>
            <person name="Kim H."/>
            <person name="Kim K.W."/>
            <person name="Kim S."/>
            <person name="Langenberger D."/>
            <person name="Lee M.K."/>
            <person name="Lee T."/>
            <person name="Mane S."/>
            <person name="Marcais G."/>
            <person name="Marz M."/>
            <person name="McElroy A.P."/>
            <person name="Modise T."/>
            <person name="Nefedov M."/>
            <person name="Notredame C."/>
            <person name="Paton I.R."/>
            <person name="Payne W.S."/>
            <person name="Pertea G."/>
            <person name="Prickett D."/>
            <person name="Puiu D."/>
            <person name="Qioa D."/>
            <person name="Raineri E."/>
            <person name="Ruffier M."/>
            <person name="Salzberg S.L."/>
            <person name="Schatz M.C."/>
            <person name="Scheuring C."/>
            <person name="Schmidt C.J."/>
            <person name="Schroeder S."/>
            <person name="Searle S.M."/>
            <person name="Smith E.J."/>
            <person name="Smith J."/>
            <person name="Sonstegard T.S."/>
            <person name="Stadler P.F."/>
            <person name="Tafer H."/>
            <person name="Tu Z.J."/>
            <person name="Van Tassell C.P."/>
            <person name="Vilella A.J."/>
            <person name="Williams K.P."/>
            <person name="Yorke J.A."/>
            <person name="Zhang L."/>
            <person name="Zhang H.B."/>
            <person name="Zhang X."/>
            <person name="Zhang Y."/>
            <person name="Reed K.M."/>
        </authorList>
    </citation>
    <scope>NUCLEOTIDE SEQUENCE [LARGE SCALE GENOMIC DNA]</scope>
</reference>
<dbReference type="InterPro" id="IPR056524">
    <property type="entry name" value="KIF6/9_C"/>
</dbReference>
<feature type="region of interest" description="Disordered" evidence="1">
    <location>
        <begin position="134"/>
        <end position="186"/>
    </location>
</feature>